<dbReference type="PANTHER" id="PTHR34293:SF1">
    <property type="entry name" value="HTH-TYPE TRANSCRIPTIONAL REGULATOR TRMBL2"/>
    <property type="match status" value="1"/>
</dbReference>
<comment type="caution">
    <text evidence="2">The sequence shown here is derived from an EMBL/GenBank/DDBJ whole genome shotgun (WGS) entry which is preliminary data.</text>
</comment>
<dbReference type="PROSITE" id="PS50043">
    <property type="entry name" value="HTH_LUXR_2"/>
    <property type="match status" value="1"/>
</dbReference>
<dbReference type="InterPro" id="IPR016032">
    <property type="entry name" value="Sig_transdc_resp-reg_C-effctor"/>
</dbReference>
<dbReference type="PANTHER" id="PTHR34293">
    <property type="entry name" value="HTH-TYPE TRANSCRIPTIONAL REGULATOR TRMBL2"/>
    <property type="match status" value="1"/>
</dbReference>
<organism evidence="2 3">
    <name type="scientific">Schaalia naturae</name>
    <dbReference type="NCBI Taxonomy" id="635203"/>
    <lineage>
        <taxon>Bacteria</taxon>
        <taxon>Bacillati</taxon>
        <taxon>Actinomycetota</taxon>
        <taxon>Actinomycetes</taxon>
        <taxon>Actinomycetales</taxon>
        <taxon>Actinomycetaceae</taxon>
        <taxon>Schaalia</taxon>
    </lineage>
</organism>
<dbReference type="CDD" id="cd06170">
    <property type="entry name" value="LuxR_C_like"/>
    <property type="match status" value="1"/>
</dbReference>
<keyword evidence="3" id="KW-1185">Reference proteome</keyword>
<proteinExistence type="predicted"/>
<dbReference type="SUPFAM" id="SSF46894">
    <property type="entry name" value="C-terminal effector domain of the bipartite response regulators"/>
    <property type="match status" value="1"/>
</dbReference>
<dbReference type="InterPro" id="IPR036388">
    <property type="entry name" value="WH-like_DNA-bd_sf"/>
</dbReference>
<gene>
    <name evidence="2" type="ORF">ACFQWG_10080</name>
</gene>
<reference evidence="3" key="1">
    <citation type="journal article" date="2019" name="Int. J. Syst. Evol. Microbiol.">
        <title>The Global Catalogue of Microorganisms (GCM) 10K type strain sequencing project: providing services to taxonomists for standard genome sequencing and annotation.</title>
        <authorList>
            <consortium name="The Broad Institute Genomics Platform"/>
            <consortium name="The Broad Institute Genome Sequencing Center for Infectious Disease"/>
            <person name="Wu L."/>
            <person name="Ma J."/>
        </authorList>
    </citation>
    <scope>NUCLEOTIDE SEQUENCE [LARGE SCALE GENOMIC DNA]</scope>
    <source>
        <strain evidence="3">CCUG 56698</strain>
    </source>
</reference>
<accession>A0ABW2SNX1</accession>
<dbReference type="InterPro" id="IPR051797">
    <property type="entry name" value="TrmB-like"/>
</dbReference>
<evidence type="ECO:0000313" key="3">
    <source>
        <dbReference type="Proteomes" id="UP001596527"/>
    </source>
</evidence>
<evidence type="ECO:0000313" key="2">
    <source>
        <dbReference type="EMBL" id="MFC7581541.1"/>
    </source>
</evidence>
<name>A0ABW2SNX1_9ACTO</name>
<dbReference type="InterPro" id="IPR000792">
    <property type="entry name" value="Tscrpt_reg_LuxR_C"/>
</dbReference>
<sequence>MDVDHTRELWRALGLSEDDVRVYQDLLGDPQAAPDARAHGLGLTPGALDTALSRLEALGLAARRDGALLPARPSIGVTALAAERRAQLSRAEALIGELEQVFDARPPGTALPEVLTVVRGRARVMERVHELVESARASLDMIDTPPYVSGPNPDVHDSETNAAGRGLALRTIIDYSALDNPRHVRDMLRSVSEGQQVRLSSRARTKLVIADRRRALLPLAADPAFGEPAVAVVSHPELVGALQSLFDVLFDLASPLEPAGAAQPASRHGTPLTGDEEQLIQLLSSGMNDTGIARHLGISDRTFRRRVSALMNRFGVESRFQLGRSVERHMSSGE</sequence>
<dbReference type="Proteomes" id="UP001596527">
    <property type="component" value="Unassembled WGS sequence"/>
</dbReference>
<dbReference type="Pfam" id="PF00196">
    <property type="entry name" value="GerE"/>
    <property type="match status" value="1"/>
</dbReference>
<dbReference type="RefSeq" id="WP_380974941.1">
    <property type="nucleotide sequence ID" value="NZ_JBHTEF010000001.1"/>
</dbReference>
<dbReference type="EMBL" id="JBHTEF010000001">
    <property type="protein sequence ID" value="MFC7581541.1"/>
    <property type="molecule type" value="Genomic_DNA"/>
</dbReference>
<feature type="domain" description="HTH luxR-type" evidence="1">
    <location>
        <begin position="265"/>
        <end position="330"/>
    </location>
</feature>
<dbReference type="Gene3D" id="1.10.10.10">
    <property type="entry name" value="Winged helix-like DNA-binding domain superfamily/Winged helix DNA-binding domain"/>
    <property type="match status" value="1"/>
</dbReference>
<protein>
    <submittedName>
        <fullName evidence="2">LuxR C-terminal-related transcriptional regulator</fullName>
    </submittedName>
</protein>
<dbReference type="SMART" id="SM00421">
    <property type="entry name" value="HTH_LUXR"/>
    <property type="match status" value="1"/>
</dbReference>
<evidence type="ECO:0000259" key="1">
    <source>
        <dbReference type="PROSITE" id="PS50043"/>
    </source>
</evidence>